<dbReference type="AlphaFoldDB" id="A0A2M9YPN4"/>
<comment type="caution">
    <text evidence="1">The sequence shown here is derived from an EMBL/GenBank/DDBJ whole genome shotgun (WGS) entry which is preliminary data.</text>
</comment>
<dbReference type="EMBL" id="NPDU01000009">
    <property type="protein sequence ID" value="PJZ63070.1"/>
    <property type="molecule type" value="Genomic_DNA"/>
</dbReference>
<dbReference type="EMBL" id="NPDV01000007">
    <property type="protein sequence ID" value="PJZ53485.1"/>
    <property type="molecule type" value="Genomic_DNA"/>
</dbReference>
<evidence type="ECO:0000313" key="3">
    <source>
        <dbReference type="Proteomes" id="UP000232149"/>
    </source>
</evidence>
<gene>
    <name evidence="2" type="ORF">CH376_05255</name>
    <name evidence="1" type="ORF">CH380_09895</name>
</gene>
<proteinExistence type="predicted"/>
<organism evidence="1 4">
    <name type="scientific">Leptospira adleri</name>
    <dbReference type="NCBI Taxonomy" id="2023186"/>
    <lineage>
        <taxon>Bacteria</taxon>
        <taxon>Pseudomonadati</taxon>
        <taxon>Spirochaetota</taxon>
        <taxon>Spirochaetia</taxon>
        <taxon>Leptospirales</taxon>
        <taxon>Leptospiraceae</taxon>
        <taxon>Leptospira</taxon>
    </lineage>
</organism>
<dbReference type="Proteomes" id="UP000232188">
    <property type="component" value="Unassembled WGS sequence"/>
</dbReference>
<protein>
    <submittedName>
        <fullName evidence="1">Uncharacterized protein</fullName>
    </submittedName>
</protein>
<accession>A0A2M9YPN4</accession>
<dbReference type="Proteomes" id="UP000232149">
    <property type="component" value="Unassembled WGS sequence"/>
</dbReference>
<sequence>MEEFFVGTPMYLSVKSVLQKARSSSLEFFRQTFSFFKIRKMARGDPAKSPAKRKFFLKEGVPTFYGTK</sequence>
<evidence type="ECO:0000313" key="4">
    <source>
        <dbReference type="Proteomes" id="UP000232188"/>
    </source>
</evidence>
<name>A0A2M9YPN4_9LEPT</name>
<evidence type="ECO:0000313" key="1">
    <source>
        <dbReference type="EMBL" id="PJZ53485.1"/>
    </source>
</evidence>
<reference evidence="3 4" key="1">
    <citation type="submission" date="2017-07" db="EMBL/GenBank/DDBJ databases">
        <title>Leptospira spp. isolated from tropical soils.</title>
        <authorList>
            <person name="Thibeaux R."/>
            <person name="Iraola G."/>
            <person name="Ferres I."/>
            <person name="Bierque E."/>
            <person name="Girault D."/>
            <person name="Soupe-Gilbert M.-E."/>
            <person name="Picardeau M."/>
            <person name="Goarant C."/>
        </authorList>
    </citation>
    <scope>NUCLEOTIDE SEQUENCE [LARGE SCALE GENOMIC DNA]</scope>
    <source>
        <strain evidence="1 4">FH2-B-C1</strain>
        <strain evidence="2 3">FH2-B-D1</strain>
    </source>
</reference>
<keyword evidence="3" id="KW-1185">Reference proteome</keyword>
<evidence type="ECO:0000313" key="2">
    <source>
        <dbReference type="EMBL" id="PJZ63070.1"/>
    </source>
</evidence>